<protein>
    <recommendedName>
        <fullName evidence="3">SGNH/GDSL hydrolase family protein</fullName>
    </recommendedName>
</protein>
<evidence type="ECO:0000313" key="1">
    <source>
        <dbReference type="EMBL" id="MDI5895566.1"/>
    </source>
</evidence>
<dbReference type="EMBL" id="JASCRZ010000005">
    <property type="protein sequence ID" value="MDI5895566.1"/>
    <property type="molecule type" value="Genomic_DNA"/>
</dbReference>
<gene>
    <name evidence="1" type="ORF">QLS65_11755</name>
</gene>
<evidence type="ECO:0000313" key="2">
    <source>
        <dbReference type="Proteomes" id="UP001243403"/>
    </source>
</evidence>
<sequence length="301" mass="34540">MKKFVIQIIGVLIVTLMLLLVLDFTYTTIYENAKPRTKFQYLRSLKSTKVNYIFLGSSRVENGIDPFIVENKTKKKCINLGYEAAKLGDIFTVLQLLKSYAIVSDTVFIQVDYIFDINGHSINLPYEMTPFVKDNPVTKDYLLDYIGKDPSLYYVPFIRYCGSDQKIGFRDVFANLVGKKTTVVEKKGYSPLAPRINESIHTKHFSLPASIASHSPYYEKIKEYGAANNIKIVFFCAPFCKHTKNLDYIKKLKTKIPNLYDFSNAIEEDSMFVNCFHLNEMGASKFTDILVEKIINNKNKI</sequence>
<accession>A0ABT6VBE3</accession>
<organism evidence="1 2">
    <name type="scientific">Flavobacterium algoritolerans</name>
    <dbReference type="NCBI Taxonomy" id="3041254"/>
    <lineage>
        <taxon>Bacteria</taxon>
        <taxon>Pseudomonadati</taxon>
        <taxon>Bacteroidota</taxon>
        <taxon>Flavobacteriia</taxon>
        <taxon>Flavobacteriales</taxon>
        <taxon>Flavobacteriaceae</taxon>
        <taxon>Flavobacterium</taxon>
    </lineage>
</organism>
<keyword evidence="2" id="KW-1185">Reference proteome</keyword>
<reference evidence="1 2" key="1">
    <citation type="submission" date="2023-04" db="EMBL/GenBank/DDBJ databases">
        <title>Two novel species of Flavobacterium.</title>
        <authorList>
            <person name="Liu Q."/>
            <person name="Xin Y.-H."/>
        </authorList>
    </citation>
    <scope>NUCLEOTIDE SEQUENCE [LARGE SCALE GENOMIC DNA]</scope>
    <source>
        <strain evidence="1 2">LB1P51</strain>
    </source>
</reference>
<evidence type="ECO:0008006" key="3">
    <source>
        <dbReference type="Google" id="ProtNLM"/>
    </source>
</evidence>
<comment type="caution">
    <text evidence="1">The sequence shown here is derived from an EMBL/GenBank/DDBJ whole genome shotgun (WGS) entry which is preliminary data.</text>
</comment>
<name>A0ABT6VBE3_9FLAO</name>
<proteinExistence type="predicted"/>
<dbReference type="RefSeq" id="WP_282717914.1">
    <property type="nucleotide sequence ID" value="NZ_JASCRZ010000005.1"/>
</dbReference>
<dbReference type="Proteomes" id="UP001243403">
    <property type="component" value="Unassembled WGS sequence"/>
</dbReference>